<dbReference type="InterPro" id="IPR050814">
    <property type="entry name" value="Myo-inositol_Transporter"/>
</dbReference>
<dbReference type="InterPro" id="IPR003663">
    <property type="entry name" value="Sugar/inositol_transpt"/>
</dbReference>
<dbReference type="AlphaFoldDB" id="A0A9X4L6K0"/>
<keyword evidence="3 7" id="KW-0813">Transport</keyword>
<dbReference type="InterPro" id="IPR020846">
    <property type="entry name" value="MFS_dom"/>
</dbReference>
<dbReference type="NCBIfam" id="TIGR00879">
    <property type="entry name" value="SP"/>
    <property type="match status" value="1"/>
</dbReference>
<evidence type="ECO:0000256" key="9">
    <source>
        <dbReference type="SAM" id="Phobius"/>
    </source>
</evidence>
<reference evidence="11" key="1">
    <citation type="submission" date="2022-05" db="EMBL/GenBank/DDBJ databases">
        <title>Comparative genomics of Staphylococcus equorum isolates.</title>
        <authorList>
            <person name="Luelf R.H."/>
        </authorList>
    </citation>
    <scope>NUCLEOTIDE SEQUENCE</scope>
    <source>
        <strain evidence="11">TMW 2.2343</strain>
    </source>
</reference>
<dbReference type="PROSITE" id="PS00217">
    <property type="entry name" value="SUGAR_TRANSPORT_2"/>
    <property type="match status" value="1"/>
</dbReference>
<feature type="transmembrane region" description="Helical" evidence="9">
    <location>
        <begin position="82"/>
        <end position="101"/>
    </location>
</feature>
<evidence type="ECO:0000256" key="7">
    <source>
        <dbReference type="RuleBase" id="RU003346"/>
    </source>
</evidence>
<dbReference type="Pfam" id="PF00083">
    <property type="entry name" value="Sugar_tr"/>
    <property type="match status" value="1"/>
</dbReference>
<feature type="transmembrane region" description="Helical" evidence="9">
    <location>
        <begin position="247"/>
        <end position="270"/>
    </location>
</feature>
<evidence type="ECO:0000256" key="1">
    <source>
        <dbReference type="ARBA" id="ARBA00004651"/>
    </source>
</evidence>
<dbReference type="Proteomes" id="UP001152302">
    <property type="component" value="Unassembled WGS sequence"/>
</dbReference>
<keyword evidence="5 9" id="KW-1133">Transmembrane helix</keyword>
<feature type="transmembrane region" description="Helical" evidence="9">
    <location>
        <begin position="138"/>
        <end position="158"/>
    </location>
</feature>
<name>A0A9X4L6K0_9STAP</name>
<dbReference type="PROSITE" id="PS50850">
    <property type="entry name" value="MFS"/>
    <property type="match status" value="1"/>
</dbReference>
<feature type="transmembrane region" description="Helical" evidence="9">
    <location>
        <begin position="170"/>
        <end position="188"/>
    </location>
</feature>
<feature type="transmembrane region" description="Helical" evidence="9">
    <location>
        <begin position="282"/>
        <end position="301"/>
    </location>
</feature>
<protein>
    <submittedName>
        <fullName evidence="11">Sugar porter family MFS transporter</fullName>
    </submittedName>
</protein>
<dbReference type="InterPro" id="IPR036259">
    <property type="entry name" value="MFS_trans_sf"/>
</dbReference>
<dbReference type="PANTHER" id="PTHR48020">
    <property type="entry name" value="PROTON MYO-INOSITOL COTRANSPORTER"/>
    <property type="match status" value="1"/>
</dbReference>
<dbReference type="PRINTS" id="PR00171">
    <property type="entry name" value="SUGRTRNSPORT"/>
</dbReference>
<keyword evidence="4 9" id="KW-0812">Transmembrane</keyword>
<dbReference type="InterPro" id="IPR005829">
    <property type="entry name" value="Sugar_transporter_CS"/>
</dbReference>
<feature type="transmembrane region" description="Helical" evidence="9">
    <location>
        <begin position="12"/>
        <end position="29"/>
    </location>
</feature>
<dbReference type="EMBL" id="JAMBPX010000001">
    <property type="protein sequence ID" value="MDG0857986.1"/>
    <property type="molecule type" value="Genomic_DNA"/>
</dbReference>
<dbReference type="PANTHER" id="PTHR48020:SF12">
    <property type="entry name" value="PROTON MYO-INOSITOL COTRANSPORTER"/>
    <property type="match status" value="1"/>
</dbReference>
<evidence type="ECO:0000259" key="10">
    <source>
        <dbReference type="PROSITE" id="PS50850"/>
    </source>
</evidence>
<comment type="caution">
    <text evidence="11">The sequence shown here is derived from an EMBL/GenBank/DDBJ whole genome shotgun (WGS) entry which is preliminary data.</text>
</comment>
<dbReference type="GO" id="GO:0022857">
    <property type="term" value="F:transmembrane transporter activity"/>
    <property type="evidence" value="ECO:0007669"/>
    <property type="project" value="InterPro"/>
</dbReference>
<feature type="transmembrane region" description="Helical" evidence="9">
    <location>
        <begin position="54"/>
        <end position="73"/>
    </location>
</feature>
<evidence type="ECO:0000256" key="3">
    <source>
        <dbReference type="ARBA" id="ARBA00022448"/>
    </source>
</evidence>
<feature type="coiled-coil region" evidence="8">
    <location>
        <begin position="202"/>
        <end position="236"/>
    </location>
</feature>
<evidence type="ECO:0000313" key="11">
    <source>
        <dbReference type="EMBL" id="MDG0857986.1"/>
    </source>
</evidence>
<feature type="domain" description="Major facilitator superfamily (MFS) profile" evidence="10">
    <location>
        <begin position="16"/>
        <end position="426"/>
    </location>
</feature>
<sequence>MEQNVSSKIPKIVYVFAVLGGFAGLLYGYDSGAIALALPGITKEFGLNTQEKGLVVSFLLLGALPSIIAATIFERKIERRNLLIWGGIIFIIGSIGCALADNTSTLLIFRFILGIAAGIANMYGLIYLSELAPPKIRGFMASLYQLSVNIGILASYMVGAANFSNGEWRWTLGLGVIPALIFAVGMFISPQSPRWLVRDGKIDKARKVLSKVRYSKEEVENEIQDIKLSLNHQSTKFTDLFKKFRPIVMLGFVLTIFQVFTGINAAIYYAPEIFEHVGISHASIIANYGVGIALVLSTLISLPLIDRLGRKSLLIYSMIGQIPSCLGMAFFGDNAVLAIISLFIFVFSFGIGLGPVFWSYIPEIFPLRARALGMGIITFAQYGLNFVFSLTFPMFLVWMGNNVFLIYALLSLVAIFYIHFKAIETKGKTLEEIERYWIENENGGKNHGYKREEVKRTNV</sequence>
<proteinExistence type="inferred from homology"/>
<keyword evidence="8" id="KW-0175">Coiled coil</keyword>
<organism evidence="11 12">
    <name type="scientific">Staphylococcus equorum</name>
    <dbReference type="NCBI Taxonomy" id="246432"/>
    <lineage>
        <taxon>Bacteria</taxon>
        <taxon>Bacillati</taxon>
        <taxon>Bacillota</taxon>
        <taxon>Bacilli</taxon>
        <taxon>Bacillales</taxon>
        <taxon>Staphylococcaceae</taxon>
        <taxon>Staphylococcus</taxon>
    </lineage>
</organism>
<feature type="transmembrane region" description="Helical" evidence="9">
    <location>
        <begin position="313"/>
        <end position="331"/>
    </location>
</feature>
<evidence type="ECO:0000256" key="8">
    <source>
        <dbReference type="SAM" id="Coils"/>
    </source>
</evidence>
<dbReference type="Gene3D" id="1.20.1250.20">
    <property type="entry name" value="MFS general substrate transporter like domains"/>
    <property type="match status" value="1"/>
</dbReference>
<gene>
    <name evidence="11" type="ORF">M4L21_01510</name>
</gene>
<feature type="transmembrane region" description="Helical" evidence="9">
    <location>
        <begin position="404"/>
        <end position="420"/>
    </location>
</feature>
<dbReference type="SUPFAM" id="SSF103473">
    <property type="entry name" value="MFS general substrate transporter"/>
    <property type="match status" value="1"/>
</dbReference>
<dbReference type="RefSeq" id="WP_277580283.1">
    <property type="nucleotide sequence ID" value="NZ_JAMBPV010000001.1"/>
</dbReference>
<dbReference type="GO" id="GO:0005886">
    <property type="term" value="C:plasma membrane"/>
    <property type="evidence" value="ECO:0007669"/>
    <property type="project" value="UniProtKB-SubCell"/>
</dbReference>
<accession>A0A9X4L6K0</accession>
<feature type="transmembrane region" description="Helical" evidence="9">
    <location>
        <begin position="337"/>
        <end position="360"/>
    </location>
</feature>
<evidence type="ECO:0000313" key="12">
    <source>
        <dbReference type="Proteomes" id="UP001152302"/>
    </source>
</evidence>
<evidence type="ECO:0000256" key="6">
    <source>
        <dbReference type="ARBA" id="ARBA00023136"/>
    </source>
</evidence>
<keyword evidence="6 9" id="KW-0472">Membrane</keyword>
<comment type="subcellular location">
    <subcellularLocation>
        <location evidence="1">Cell membrane</location>
        <topology evidence="1">Multi-pass membrane protein</topology>
    </subcellularLocation>
</comment>
<evidence type="ECO:0000256" key="5">
    <source>
        <dbReference type="ARBA" id="ARBA00022989"/>
    </source>
</evidence>
<evidence type="ECO:0000256" key="2">
    <source>
        <dbReference type="ARBA" id="ARBA00010992"/>
    </source>
</evidence>
<comment type="similarity">
    <text evidence="2 7">Belongs to the major facilitator superfamily. Sugar transporter (TC 2.A.1.1) family.</text>
</comment>
<evidence type="ECO:0000256" key="4">
    <source>
        <dbReference type="ARBA" id="ARBA00022692"/>
    </source>
</evidence>
<dbReference type="PROSITE" id="PS00216">
    <property type="entry name" value="SUGAR_TRANSPORT_1"/>
    <property type="match status" value="1"/>
</dbReference>
<feature type="transmembrane region" description="Helical" evidence="9">
    <location>
        <begin position="107"/>
        <end position="126"/>
    </location>
</feature>
<feature type="transmembrane region" description="Helical" evidence="9">
    <location>
        <begin position="372"/>
        <end position="398"/>
    </location>
</feature>
<dbReference type="InterPro" id="IPR005828">
    <property type="entry name" value="MFS_sugar_transport-like"/>
</dbReference>